<dbReference type="OrthoDB" id="6627079at2759"/>
<comment type="similarity">
    <text evidence="3">Belongs to the HARBI1 family.</text>
</comment>
<dbReference type="Pfam" id="PF13359">
    <property type="entry name" value="DDE_Tnp_4"/>
    <property type="match status" value="1"/>
</dbReference>
<dbReference type="EMBL" id="CH916366">
    <property type="protein sequence ID" value="EDV97093.1"/>
    <property type="molecule type" value="Genomic_DNA"/>
</dbReference>
<reference evidence="10 11" key="1">
    <citation type="journal article" date="2007" name="Nature">
        <title>Evolution of genes and genomes on the Drosophila phylogeny.</title>
        <authorList>
            <consortium name="Drosophila 12 Genomes Consortium"/>
            <person name="Clark A.G."/>
            <person name="Eisen M.B."/>
            <person name="Smith D.R."/>
            <person name="Bergman C.M."/>
            <person name="Oliver B."/>
            <person name="Markow T.A."/>
            <person name="Kaufman T.C."/>
            <person name="Kellis M."/>
            <person name="Gelbart W."/>
            <person name="Iyer V.N."/>
            <person name="Pollard D.A."/>
            <person name="Sackton T.B."/>
            <person name="Larracuente A.M."/>
            <person name="Singh N.D."/>
            <person name="Abad J.P."/>
            <person name="Abt D.N."/>
            <person name="Adryan B."/>
            <person name="Aguade M."/>
            <person name="Akashi H."/>
            <person name="Anderson W.W."/>
            <person name="Aquadro C.F."/>
            <person name="Ardell D.H."/>
            <person name="Arguello R."/>
            <person name="Artieri C.G."/>
            <person name="Barbash D.A."/>
            <person name="Barker D."/>
            <person name="Barsanti P."/>
            <person name="Batterham P."/>
            <person name="Batzoglou S."/>
            <person name="Begun D."/>
            <person name="Bhutkar A."/>
            <person name="Blanco E."/>
            <person name="Bosak S.A."/>
            <person name="Bradley R.K."/>
            <person name="Brand A.D."/>
            <person name="Brent M.R."/>
            <person name="Brooks A.N."/>
            <person name="Brown R.H."/>
            <person name="Butlin R.K."/>
            <person name="Caggese C."/>
            <person name="Calvi B.R."/>
            <person name="Bernardo de Carvalho A."/>
            <person name="Caspi A."/>
            <person name="Castrezana S."/>
            <person name="Celniker S.E."/>
            <person name="Chang J.L."/>
            <person name="Chapple C."/>
            <person name="Chatterji S."/>
            <person name="Chinwalla A."/>
            <person name="Civetta A."/>
            <person name="Clifton S.W."/>
            <person name="Comeron J.M."/>
            <person name="Costello J.C."/>
            <person name="Coyne J.A."/>
            <person name="Daub J."/>
            <person name="David R.G."/>
            <person name="Delcher A.L."/>
            <person name="Delehaunty K."/>
            <person name="Do C.B."/>
            <person name="Ebling H."/>
            <person name="Edwards K."/>
            <person name="Eickbush T."/>
            <person name="Evans J.D."/>
            <person name="Filipski A."/>
            <person name="Findeiss S."/>
            <person name="Freyhult E."/>
            <person name="Fulton L."/>
            <person name="Fulton R."/>
            <person name="Garcia A.C."/>
            <person name="Gardiner A."/>
            <person name="Garfield D.A."/>
            <person name="Garvin B.E."/>
            <person name="Gibson G."/>
            <person name="Gilbert D."/>
            <person name="Gnerre S."/>
            <person name="Godfrey J."/>
            <person name="Good R."/>
            <person name="Gotea V."/>
            <person name="Gravely B."/>
            <person name="Greenberg A.J."/>
            <person name="Griffiths-Jones S."/>
            <person name="Gross S."/>
            <person name="Guigo R."/>
            <person name="Gustafson E.A."/>
            <person name="Haerty W."/>
            <person name="Hahn M.W."/>
            <person name="Halligan D.L."/>
            <person name="Halpern A.L."/>
            <person name="Halter G.M."/>
            <person name="Han M.V."/>
            <person name="Heger A."/>
            <person name="Hillier L."/>
            <person name="Hinrichs A.S."/>
            <person name="Holmes I."/>
            <person name="Hoskins R.A."/>
            <person name="Hubisz M.J."/>
            <person name="Hultmark D."/>
            <person name="Huntley M.A."/>
            <person name="Jaffe D.B."/>
            <person name="Jagadeeshan S."/>
            <person name="Jeck W.R."/>
            <person name="Johnson J."/>
            <person name="Jones C.D."/>
            <person name="Jordan W.C."/>
            <person name="Karpen G.H."/>
            <person name="Kataoka E."/>
            <person name="Keightley P.D."/>
            <person name="Kheradpour P."/>
            <person name="Kirkness E.F."/>
            <person name="Koerich L.B."/>
            <person name="Kristiansen K."/>
            <person name="Kudrna D."/>
            <person name="Kulathinal R.J."/>
            <person name="Kumar S."/>
            <person name="Kwok R."/>
            <person name="Lander E."/>
            <person name="Langley C.H."/>
            <person name="Lapoint R."/>
            <person name="Lazzaro B.P."/>
            <person name="Lee S.J."/>
            <person name="Levesque L."/>
            <person name="Li R."/>
            <person name="Lin C.F."/>
            <person name="Lin M.F."/>
            <person name="Lindblad-Toh K."/>
            <person name="Llopart A."/>
            <person name="Long M."/>
            <person name="Low L."/>
            <person name="Lozovsky E."/>
            <person name="Lu J."/>
            <person name="Luo M."/>
            <person name="Machado C.A."/>
            <person name="Makalowski W."/>
            <person name="Marzo M."/>
            <person name="Matsuda M."/>
            <person name="Matzkin L."/>
            <person name="McAllister B."/>
            <person name="McBride C.S."/>
            <person name="McKernan B."/>
            <person name="McKernan K."/>
            <person name="Mendez-Lago M."/>
            <person name="Minx P."/>
            <person name="Mollenhauer M.U."/>
            <person name="Montooth K."/>
            <person name="Mount S.M."/>
            <person name="Mu X."/>
            <person name="Myers E."/>
            <person name="Negre B."/>
            <person name="Newfeld S."/>
            <person name="Nielsen R."/>
            <person name="Noor M.A."/>
            <person name="O'Grady P."/>
            <person name="Pachter L."/>
            <person name="Papaceit M."/>
            <person name="Parisi M.J."/>
            <person name="Parisi M."/>
            <person name="Parts L."/>
            <person name="Pedersen J.S."/>
            <person name="Pesole G."/>
            <person name="Phillippy A.M."/>
            <person name="Ponting C.P."/>
            <person name="Pop M."/>
            <person name="Porcelli D."/>
            <person name="Powell J.R."/>
            <person name="Prohaska S."/>
            <person name="Pruitt K."/>
            <person name="Puig M."/>
            <person name="Quesneville H."/>
            <person name="Ram K.R."/>
            <person name="Rand D."/>
            <person name="Rasmussen M.D."/>
            <person name="Reed L.K."/>
            <person name="Reenan R."/>
            <person name="Reily A."/>
            <person name="Remington K.A."/>
            <person name="Rieger T.T."/>
            <person name="Ritchie M.G."/>
            <person name="Robin C."/>
            <person name="Rogers Y.H."/>
            <person name="Rohde C."/>
            <person name="Rozas J."/>
            <person name="Rubenfield M.J."/>
            <person name="Ruiz A."/>
            <person name="Russo S."/>
            <person name="Salzberg S.L."/>
            <person name="Sanchez-Gracia A."/>
            <person name="Saranga D.J."/>
            <person name="Sato H."/>
            <person name="Schaeffer S.W."/>
            <person name="Schatz M.C."/>
            <person name="Schlenke T."/>
            <person name="Schwartz R."/>
            <person name="Segarra C."/>
            <person name="Singh R.S."/>
            <person name="Sirot L."/>
            <person name="Sirota M."/>
            <person name="Sisneros N.B."/>
            <person name="Smith C.D."/>
            <person name="Smith T.F."/>
            <person name="Spieth J."/>
            <person name="Stage D.E."/>
            <person name="Stark A."/>
            <person name="Stephan W."/>
            <person name="Strausberg R.L."/>
            <person name="Strempel S."/>
            <person name="Sturgill D."/>
            <person name="Sutton G."/>
            <person name="Sutton G.G."/>
            <person name="Tao W."/>
            <person name="Teichmann S."/>
            <person name="Tobari Y.N."/>
            <person name="Tomimura Y."/>
            <person name="Tsolas J.M."/>
            <person name="Valente V.L."/>
            <person name="Venter E."/>
            <person name="Venter J.C."/>
            <person name="Vicario S."/>
            <person name="Vieira F.G."/>
            <person name="Vilella A.J."/>
            <person name="Villasante A."/>
            <person name="Walenz B."/>
            <person name="Wang J."/>
            <person name="Wasserman M."/>
            <person name="Watts T."/>
            <person name="Wilson D."/>
            <person name="Wilson R.K."/>
            <person name="Wing R.A."/>
            <person name="Wolfner M.F."/>
            <person name="Wong A."/>
            <person name="Wong G.K."/>
            <person name="Wu C.I."/>
            <person name="Wu G."/>
            <person name="Yamamoto D."/>
            <person name="Yang H.P."/>
            <person name="Yang S.P."/>
            <person name="Yorke J.A."/>
            <person name="Yoshida K."/>
            <person name="Zdobnov E."/>
            <person name="Zhang P."/>
            <person name="Zhang Y."/>
            <person name="Zimin A.V."/>
            <person name="Baldwin J."/>
            <person name="Abdouelleil A."/>
            <person name="Abdulkadir J."/>
            <person name="Abebe A."/>
            <person name="Abera B."/>
            <person name="Abreu J."/>
            <person name="Acer S.C."/>
            <person name="Aftuck L."/>
            <person name="Alexander A."/>
            <person name="An P."/>
            <person name="Anderson E."/>
            <person name="Anderson S."/>
            <person name="Arachi H."/>
            <person name="Azer M."/>
            <person name="Bachantsang P."/>
            <person name="Barry A."/>
            <person name="Bayul T."/>
            <person name="Berlin A."/>
            <person name="Bessette D."/>
            <person name="Bloom T."/>
            <person name="Blye J."/>
            <person name="Boguslavskiy L."/>
            <person name="Bonnet C."/>
            <person name="Boukhgalter B."/>
            <person name="Bourzgui I."/>
            <person name="Brown A."/>
            <person name="Cahill P."/>
            <person name="Channer S."/>
            <person name="Cheshatsang Y."/>
            <person name="Chuda L."/>
            <person name="Citroen M."/>
            <person name="Collymore A."/>
            <person name="Cooke P."/>
            <person name="Costello M."/>
            <person name="D'Aco K."/>
            <person name="Daza R."/>
            <person name="De Haan G."/>
            <person name="DeGray S."/>
            <person name="DeMaso C."/>
            <person name="Dhargay N."/>
            <person name="Dooley K."/>
            <person name="Dooley E."/>
            <person name="Doricent M."/>
            <person name="Dorje P."/>
            <person name="Dorjee K."/>
            <person name="Dupes A."/>
            <person name="Elong R."/>
            <person name="Falk J."/>
            <person name="Farina A."/>
            <person name="Faro S."/>
            <person name="Ferguson D."/>
            <person name="Fisher S."/>
            <person name="Foley C.D."/>
            <person name="Franke A."/>
            <person name="Friedrich D."/>
            <person name="Gadbois L."/>
            <person name="Gearin G."/>
            <person name="Gearin C.R."/>
            <person name="Giannoukos G."/>
            <person name="Goode T."/>
            <person name="Graham J."/>
            <person name="Grandbois E."/>
            <person name="Grewal S."/>
            <person name="Gyaltsen K."/>
            <person name="Hafez N."/>
            <person name="Hagos B."/>
            <person name="Hall J."/>
            <person name="Henson C."/>
            <person name="Hollinger A."/>
            <person name="Honan T."/>
            <person name="Huard M.D."/>
            <person name="Hughes L."/>
            <person name="Hurhula B."/>
            <person name="Husby M.E."/>
            <person name="Kamat A."/>
            <person name="Kanga B."/>
            <person name="Kashin S."/>
            <person name="Khazanovich D."/>
            <person name="Kisner P."/>
            <person name="Lance K."/>
            <person name="Lara M."/>
            <person name="Lee W."/>
            <person name="Lennon N."/>
            <person name="Letendre F."/>
            <person name="LeVine R."/>
            <person name="Lipovsky A."/>
            <person name="Liu X."/>
            <person name="Liu J."/>
            <person name="Liu S."/>
            <person name="Lokyitsang T."/>
            <person name="Lokyitsang Y."/>
            <person name="Lubonja R."/>
            <person name="Lui A."/>
            <person name="MacDonald P."/>
            <person name="Magnisalis V."/>
            <person name="Maru K."/>
            <person name="Matthews C."/>
            <person name="McCusker W."/>
            <person name="McDonough S."/>
            <person name="Mehta T."/>
            <person name="Meldrim J."/>
            <person name="Meneus L."/>
            <person name="Mihai O."/>
            <person name="Mihalev A."/>
            <person name="Mihova T."/>
            <person name="Mittelman R."/>
            <person name="Mlenga V."/>
            <person name="Montmayeur A."/>
            <person name="Mulrain L."/>
            <person name="Navidi A."/>
            <person name="Naylor J."/>
            <person name="Negash T."/>
            <person name="Nguyen T."/>
            <person name="Nguyen N."/>
            <person name="Nicol R."/>
            <person name="Norbu C."/>
            <person name="Norbu N."/>
            <person name="Novod N."/>
            <person name="O'Neill B."/>
            <person name="Osman S."/>
            <person name="Markiewicz E."/>
            <person name="Oyono O.L."/>
            <person name="Patti C."/>
            <person name="Phunkhang P."/>
            <person name="Pierre F."/>
            <person name="Priest M."/>
            <person name="Raghuraman S."/>
            <person name="Rege F."/>
            <person name="Reyes R."/>
            <person name="Rise C."/>
            <person name="Rogov P."/>
            <person name="Ross K."/>
            <person name="Ryan E."/>
            <person name="Settipalli S."/>
            <person name="Shea T."/>
            <person name="Sherpa N."/>
            <person name="Shi L."/>
            <person name="Shih D."/>
            <person name="Sparrow T."/>
            <person name="Spaulding J."/>
            <person name="Stalker J."/>
            <person name="Stange-Thomann N."/>
            <person name="Stavropoulos S."/>
            <person name="Stone C."/>
            <person name="Strader C."/>
            <person name="Tesfaye S."/>
            <person name="Thomson T."/>
            <person name="Thoulutsang Y."/>
            <person name="Thoulutsang D."/>
            <person name="Topham K."/>
            <person name="Topping I."/>
            <person name="Tsamla T."/>
            <person name="Vassiliev H."/>
            <person name="Vo A."/>
            <person name="Wangchuk T."/>
            <person name="Wangdi T."/>
            <person name="Weiand M."/>
            <person name="Wilkinson J."/>
            <person name="Wilson A."/>
            <person name="Yadav S."/>
            <person name="Young G."/>
            <person name="Yu Q."/>
            <person name="Zembek L."/>
            <person name="Zhong D."/>
            <person name="Zimmer A."/>
            <person name="Zwirko Z."/>
            <person name="Jaffe D.B."/>
            <person name="Alvarez P."/>
            <person name="Brockman W."/>
            <person name="Butler J."/>
            <person name="Chin C."/>
            <person name="Gnerre S."/>
            <person name="Grabherr M."/>
            <person name="Kleber M."/>
            <person name="Mauceli E."/>
            <person name="MacCallum I."/>
        </authorList>
    </citation>
    <scope>NUCLEOTIDE SEQUENCE [LARGE SCALE GENOMIC DNA]</scope>
    <source>
        <strain evidence="11">Tucson 15287-2541.00</strain>
    </source>
</reference>
<comment type="cofactor">
    <cofactor evidence="1">
        <name>a divalent metal cation</name>
        <dbReference type="ChEBI" id="CHEBI:60240"/>
    </cofactor>
</comment>
<evidence type="ECO:0000256" key="7">
    <source>
        <dbReference type="ARBA" id="ARBA00023242"/>
    </source>
</evidence>
<evidence type="ECO:0000256" key="5">
    <source>
        <dbReference type="ARBA" id="ARBA00022723"/>
    </source>
</evidence>
<dbReference type="SMR" id="B4J2K8"/>
<sequence length="394" mass="45118">MDPAKLLFLCEHNDLNLLSLLEWEEEFEQTVEGLRLTYERRRRKRKAPREWAFQRTGAFWEKDIPASTEAEFKQHFRMEQEYFDILVQLLPELRKNDTNFRKAIPIEKRIAIALYTLGSTAEYRVVGKLFGISMSMVGKILNDFCQAVKRVLSQEYLPKEFLTQQKLEECVTGFEAKGFPQCLGAIGICHLEVSAAISNSSLYYNNQDWYSKILFALVDHRFLYVNYSCPGSFTPAQVYEESYLKEILESSPQFKSNRQPIAGVEVPVLVLGDAAFEATTVMTPYSQPHGETEKQFNVALQDARQVVDAAFQQLKSRFRRITKSADCHSRRNDIIICCCILHNFLIGNGSNIFDDAELQQEQQSVVTAAAEEESPEQSATEDIRQAISTLINCI</sequence>
<protein>
    <submittedName>
        <fullName evidence="10">GH14854</fullName>
    </submittedName>
</protein>
<keyword evidence="7" id="KW-0539">Nucleus</keyword>
<evidence type="ECO:0000256" key="4">
    <source>
        <dbReference type="ARBA" id="ARBA00022722"/>
    </source>
</evidence>
<evidence type="ECO:0000256" key="3">
    <source>
        <dbReference type="ARBA" id="ARBA00006958"/>
    </source>
</evidence>
<keyword evidence="6" id="KW-0378">Hydrolase</keyword>
<dbReference type="AlphaFoldDB" id="B4J2K8"/>
<accession>B4J2K8</accession>
<dbReference type="Pfam" id="PF26138">
    <property type="entry name" value="DUF8040"/>
    <property type="match status" value="1"/>
</dbReference>
<keyword evidence="4" id="KW-0540">Nuclease</keyword>
<name>B4J2K8_DROGR</name>
<dbReference type="InParanoid" id="B4J2K8"/>
<dbReference type="GO" id="GO:0004518">
    <property type="term" value="F:nuclease activity"/>
    <property type="evidence" value="ECO:0007669"/>
    <property type="project" value="UniProtKB-KW"/>
</dbReference>
<evidence type="ECO:0000259" key="8">
    <source>
        <dbReference type="Pfam" id="PF13359"/>
    </source>
</evidence>
<dbReference type="PANTHER" id="PTHR22930">
    <property type="match status" value="1"/>
</dbReference>
<dbReference type="OMA" id="GCFWDIN"/>
<keyword evidence="5" id="KW-0479">Metal-binding</keyword>
<evidence type="ECO:0000256" key="1">
    <source>
        <dbReference type="ARBA" id="ARBA00001968"/>
    </source>
</evidence>
<evidence type="ECO:0000313" key="11">
    <source>
        <dbReference type="Proteomes" id="UP000001070"/>
    </source>
</evidence>
<dbReference type="GO" id="GO:0046872">
    <property type="term" value="F:metal ion binding"/>
    <property type="evidence" value="ECO:0007669"/>
    <property type="project" value="UniProtKB-KW"/>
</dbReference>
<dbReference type="InterPro" id="IPR045249">
    <property type="entry name" value="HARBI1-like"/>
</dbReference>
<evidence type="ECO:0000259" key="9">
    <source>
        <dbReference type="Pfam" id="PF26138"/>
    </source>
</evidence>
<dbReference type="GO" id="GO:0016787">
    <property type="term" value="F:hydrolase activity"/>
    <property type="evidence" value="ECO:0007669"/>
    <property type="project" value="UniProtKB-KW"/>
</dbReference>
<evidence type="ECO:0000256" key="2">
    <source>
        <dbReference type="ARBA" id="ARBA00004123"/>
    </source>
</evidence>
<gene>
    <name evidence="10" type="primary">Dgri\GH14854</name>
    <name evidence="10" type="ORF">Dgri_GH14854</name>
</gene>
<proteinExistence type="inferred from homology"/>
<dbReference type="eggNOG" id="KOG4585">
    <property type="taxonomic scope" value="Eukaryota"/>
</dbReference>
<feature type="domain" description="DUF8040" evidence="9">
    <location>
        <begin position="55"/>
        <end position="148"/>
    </location>
</feature>
<organism evidence="11">
    <name type="scientific">Drosophila grimshawi</name>
    <name type="common">Hawaiian fruit fly</name>
    <name type="synonym">Idiomyia grimshawi</name>
    <dbReference type="NCBI Taxonomy" id="7222"/>
    <lineage>
        <taxon>Eukaryota</taxon>
        <taxon>Metazoa</taxon>
        <taxon>Ecdysozoa</taxon>
        <taxon>Arthropoda</taxon>
        <taxon>Hexapoda</taxon>
        <taxon>Insecta</taxon>
        <taxon>Pterygota</taxon>
        <taxon>Neoptera</taxon>
        <taxon>Endopterygota</taxon>
        <taxon>Diptera</taxon>
        <taxon>Brachycera</taxon>
        <taxon>Muscomorpha</taxon>
        <taxon>Ephydroidea</taxon>
        <taxon>Drosophilidae</taxon>
        <taxon>Drosophila</taxon>
        <taxon>Hawaiian Drosophila</taxon>
    </lineage>
</organism>
<dbReference type="HOGENOM" id="CLU_018552_3_1_1"/>
<evidence type="ECO:0000313" key="10">
    <source>
        <dbReference type="EMBL" id="EDV97093.1"/>
    </source>
</evidence>
<dbReference type="PANTHER" id="PTHR22930:SF85">
    <property type="entry name" value="GH03217P-RELATED"/>
    <property type="match status" value="1"/>
</dbReference>
<dbReference type="PhylomeDB" id="B4J2K8"/>
<dbReference type="InterPro" id="IPR027806">
    <property type="entry name" value="HARBI1_dom"/>
</dbReference>
<dbReference type="GO" id="GO:0005634">
    <property type="term" value="C:nucleus"/>
    <property type="evidence" value="ECO:0007669"/>
    <property type="project" value="UniProtKB-SubCell"/>
</dbReference>
<keyword evidence="11" id="KW-1185">Reference proteome</keyword>
<feature type="domain" description="DDE Tnp4" evidence="8">
    <location>
        <begin position="200"/>
        <end position="343"/>
    </location>
</feature>
<dbReference type="Proteomes" id="UP000001070">
    <property type="component" value="Unassembled WGS sequence"/>
</dbReference>
<comment type="subcellular location">
    <subcellularLocation>
        <location evidence="2">Nucleus</location>
    </subcellularLocation>
</comment>
<evidence type="ECO:0000256" key="6">
    <source>
        <dbReference type="ARBA" id="ARBA00022801"/>
    </source>
</evidence>
<dbReference type="InterPro" id="IPR058353">
    <property type="entry name" value="DUF8040"/>
</dbReference>